<evidence type="ECO:0000256" key="6">
    <source>
        <dbReference type="SAM" id="Phobius"/>
    </source>
</evidence>
<feature type="signal peptide" evidence="7">
    <location>
        <begin position="1"/>
        <end position="17"/>
    </location>
</feature>
<keyword evidence="7" id="KW-0732">Signal</keyword>
<keyword evidence="2" id="KW-0813">Transport</keyword>
<sequence>MVPVLYLALLAAPLALSANSTTTVIPDLAGDLGLSITDATWTATAFGWATVLGAPLATGLIRRYGMRFAVYAHAVLVMAGTVLVVAAPALPVLLAGRAAQAAGGGGLALVAMALAGTARRTGVVTASIGLLGAFGPLAGSTLGAASWRLPLCLSLVALPAIPLVIRRLPPRDRDTAPTTTDVTGIALVMTLVSALVLIARLRVPALIAAMVAAVLLAAHIRRRPDGFVPTAVLRSAVFRTAVATAFTLSTSYFLVLYTVPRLLEEHRSPGWIGTMTLAALAAGSLTSMLFATRTARLGPTVTRTVLLATGATALVLTVTAPGPAAEVAATGFAVFATTAALAWYAARVGRAAPEGHRTGALGLLTLCYQLGGAFGPALATVLIRTT</sequence>
<dbReference type="EMBL" id="BSDI01000007">
    <property type="protein sequence ID" value="GLH96556.1"/>
    <property type="molecule type" value="Genomic_DNA"/>
</dbReference>
<feature type="transmembrane region" description="Helical" evidence="6">
    <location>
        <begin position="304"/>
        <end position="321"/>
    </location>
</feature>
<protein>
    <recommendedName>
        <fullName evidence="8">Major facilitator superfamily (MFS) profile domain-containing protein</fullName>
    </recommendedName>
</protein>
<name>A0ABQ5QRR1_9ACTN</name>
<feature type="transmembrane region" description="Helical" evidence="6">
    <location>
        <begin position="122"/>
        <end position="139"/>
    </location>
</feature>
<feature type="chain" id="PRO_5045512539" description="Major facilitator superfamily (MFS) profile domain-containing protein" evidence="7">
    <location>
        <begin position="18"/>
        <end position="386"/>
    </location>
</feature>
<evidence type="ECO:0000256" key="7">
    <source>
        <dbReference type="SAM" id="SignalP"/>
    </source>
</evidence>
<dbReference type="SUPFAM" id="SSF103473">
    <property type="entry name" value="MFS general substrate transporter"/>
    <property type="match status" value="1"/>
</dbReference>
<evidence type="ECO:0000259" key="8">
    <source>
        <dbReference type="PROSITE" id="PS50850"/>
    </source>
</evidence>
<keyword evidence="3 6" id="KW-0812">Transmembrane</keyword>
<evidence type="ECO:0000256" key="1">
    <source>
        <dbReference type="ARBA" id="ARBA00004429"/>
    </source>
</evidence>
<keyword evidence="5 6" id="KW-0472">Membrane</keyword>
<gene>
    <name evidence="9" type="ORF">Pa4123_18300</name>
</gene>
<keyword evidence="10" id="KW-1185">Reference proteome</keyword>
<evidence type="ECO:0000313" key="9">
    <source>
        <dbReference type="EMBL" id="GLH96556.1"/>
    </source>
</evidence>
<comment type="subcellular location">
    <subcellularLocation>
        <location evidence="1">Cell inner membrane</location>
        <topology evidence="1">Multi-pass membrane protein</topology>
    </subcellularLocation>
</comment>
<feature type="transmembrane region" description="Helical" evidence="6">
    <location>
        <begin position="203"/>
        <end position="220"/>
    </location>
</feature>
<dbReference type="Proteomes" id="UP001144280">
    <property type="component" value="Unassembled WGS sequence"/>
</dbReference>
<reference evidence="9" key="1">
    <citation type="submission" date="2022-12" db="EMBL/GenBank/DDBJ databases">
        <title>New Phytohabitans aurantiacus sp. RD004123 nov., an actinomycete isolated from soil.</title>
        <authorList>
            <person name="Triningsih D.W."/>
            <person name="Harunari E."/>
            <person name="Igarashi Y."/>
        </authorList>
    </citation>
    <scope>NUCLEOTIDE SEQUENCE</scope>
    <source>
        <strain evidence="9">RD004123</strain>
    </source>
</reference>
<dbReference type="Gene3D" id="1.20.1720.10">
    <property type="entry name" value="Multidrug resistance protein D"/>
    <property type="match status" value="1"/>
</dbReference>
<accession>A0ABQ5QRR1</accession>
<evidence type="ECO:0000256" key="3">
    <source>
        <dbReference type="ARBA" id="ARBA00022692"/>
    </source>
</evidence>
<proteinExistence type="predicted"/>
<feature type="transmembrane region" description="Helical" evidence="6">
    <location>
        <begin position="241"/>
        <end position="259"/>
    </location>
</feature>
<dbReference type="RefSeq" id="WP_281893798.1">
    <property type="nucleotide sequence ID" value="NZ_BSDI01000007.1"/>
</dbReference>
<dbReference type="InterPro" id="IPR036259">
    <property type="entry name" value="MFS_trans_sf"/>
</dbReference>
<evidence type="ECO:0000256" key="2">
    <source>
        <dbReference type="ARBA" id="ARBA00022448"/>
    </source>
</evidence>
<feature type="transmembrane region" description="Helical" evidence="6">
    <location>
        <begin position="327"/>
        <end position="346"/>
    </location>
</feature>
<feature type="transmembrane region" description="Helical" evidence="6">
    <location>
        <begin position="98"/>
        <end position="115"/>
    </location>
</feature>
<evidence type="ECO:0000256" key="5">
    <source>
        <dbReference type="ARBA" id="ARBA00023136"/>
    </source>
</evidence>
<feature type="transmembrane region" description="Helical" evidence="6">
    <location>
        <begin position="41"/>
        <end position="61"/>
    </location>
</feature>
<evidence type="ECO:0000313" key="10">
    <source>
        <dbReference type="Proteomes" id="UP001144280"/>
    </source>
</evidence>
<dbReference type="PANTHER" id="PTHR23501">
    <property type="entry name" value="MAJOR FACILITATOR SUPERFAMILY"/>
    <property type="match status" value="1"/>
</dbReference>
<feature type="transmembrane region" description="Helical" evidence="6">
    <location>
        <begin position="68"/>
        <end position="92"/>
    </location>
</feature>
<keyword evidence="4 6" id="KW-1133">Transmembrane helix</keyword>
<dbReference type="Gene3D" id="1.20.1250.20">
    <property type="entry name" value="MFS general substrate transporter like domains"/>
    <property type="match status" value="1"/>
</dbReference>
<feature type="transmembrane region" description="Helical" evidence="6">
    <location>
        <begin position="358"/>
        <end position="383"/>
    </location>
</feature>
<comment type="caution">
    <text evidence="9">The sequence shown here is derived from an EMBL/GenBank/DDBJ whole genome shotgun (WGS) entry which is preliminary data.</text>
</comment>
<feature type="transmembrane region" description="Helical" evidence="6">
    <location>
        <begin position="271"/>
        <end position="292"/>
    </location>
</feature>
<dbReference type="PANTHER" id="PTHR23501:SF191">
    <property type="entry name" value="VACUOLAR BASIC AMINO ACID TRANSPORTER 4"/>
    <property type="match status" value="1"/>
</dbReference>
<dbReference type="InterPro" id="IPR011701">
    <property type="entry name" value="MFS"/>
</dbReference>
<organism evidence="9 10">
    <name type="scientific">Phytohabitans aurantiacus</name>
    <dbReference type="NCBI Taxonomy" id="3016789"/>
    <lineage>
        <taxon>Bacteria</taxon>
        <taxon>Bacillati</taxon>
        <taxon>Actinomycetota</taxon>
        <taxon>Actinomycetes</taxon>
        <taxon>Micromonosporales</taxon>
        <taxon>Micromonosporaceae</taxon>
    </lineage>
</organism>
<dbReference type="PROSITE" id="PS50850">
    <property type="entry name" value="MFS"/>
    <property type="match status" value="1"/>
</dbReference>
<feature type="transmembrane region" description="Helical" evidence="6">
    <location>
        <begin position="177"/>
        <end position="197"/>
    </location>
</feature>
<dbReference type="InterPro" id="IPR020846">
    <property type="entry name" value="MFS_dom"/>
</dbReference>
<dbReference type="Pfam" id="PF07690">
    <property type="entry name" value="MFS_1"/>
    <property type="match status" value="1"/>
</dbReference>
<evidence type="ECO:0000256" key="4">
    <source>
        <dbReference type="ARBA" id="ARBA00022989"/>
    </source>
</evidence>
<feature type="domain" description="Major facilitator superfamily (MFS) profile" evidence="8">
    <location>
        <begin position="1"/>
        <end position="386"/>
    </location>
</feature>